<dbReference type="PANTHER" id="PTHR33799:SF1">
    <property type="entry name" value="PTS SYSTEM MANNOSE-SPECIFIC EIIAB COMPONENT-RELATED"/>
    <property type="match status" value="1"/>
</dbReference>
<reference evidence="3" key="1">
    <citation type="submission" date="2024-06" db="EMBL/GenBank/DDBJ databases">
        <title>Lacrimispora cavernae sp. nov., a novel anaerobe isolated from bat guano pile inside a cave.</title>
        <authorList>
            <person name="Miller S.L."/>
            <person name="Lu N."/>
            <person name="King J."/>
            <person name="Sankaranarayanan K."/>
            <person name="Lawson P.A."/>
        </authorList>
    </citation>
    <scope>NUCLEOTIDE SEQUENCE</scope>
    <source>
        <strain evidence="3">BS-2</strain>
    </source>
</reference>
<dbReference type="EMBL" id="CP157940">
    <property type="protein sequence ID" value="XBS53986.1"/>
    <property type="molecule type" value="Genomic_DNA"/>
</dbReference>
<feature type="domain" description="PTS EIIA type-4" evidence="2">
    <location>
        <begin position="1"/>
        <end position="140"/>
    </location>
</feature>
<dbReference type="PROSITE" id="PS51096">
    <property type="entry name" value="PTS_EIIA_TYPE_4"/>
    <property type="match status" value="1"/>
</dbReference>
<dbReference type="InterPro" id="IPR004701">
    <property type="entry name" value="PTS_EIIA_man-typ"/>
</dbReference>
<dbReference type="GO" id="GO:0009401">
    <property type="term" value="P:phosphoenolpyruvate-dependent sugar phosphotransferase system"/>
    <property type="evidence" value="ECO:0007669"/>
    <property type="project" value="InterPro"/>
</dbReference>
<evidence type="ECO:0000256" key="1">
    <source>
        <dbReference type="ARBA" id="ARBA00022679"/>
    </source>
</evidence>
<evidence type="ECO:0000259" key="2">
    <source>
        <dbReference type="PROSITE" id="PS51096"/>
    </source>
</evidence>
<dbReference type="SUPFAM" id="SSF53062">
    <property type="entry name" value="PTS system fructose IIA component-like"/>
    <property type="match status" value="1"/>
</dbReference>
<dbReference type="PANTHER" id="PTHR33799">
    <property type="entry name" value="PTS PERMEASE-RELATED-RELATED"/>
    <property type="match status" value="1"/>
</dbReference>
<dbReference type="RefSeq" id="WP_349946316.1">
    <property type="nucleotide sequence ID" value="NZ_CP157940.1"/>
</dbReference>
<keyword evidence="1" id="KW-0808">Transferase</keyword>
<dbReference type="Pfam" id="PF03610">
    <property type="entry name" value="EIIA-man"/>
    <property type="match status" value="1"/>
</dbReference>
<dbReference type="Gene3D" id="3.40.50.510">
    <property type="entry name" value="Phosphotransferase system, mannose-type IIA component"/>
    <property type="match status" value="1"/>
</dbReference>
<name>A0AAU7PQW9_9FIRM</name>
<dbReference type="AlphaFoldDB" id="A0AAU7PQW9"/>
<sequence length="140" mass="15215">MNRIILASHAGMSAGIKDTLQMVLGELPNLYVVATTRDESETIVTVTRRLLEKFEPGDQVVILTDILGGSVNNDMMTLLTDYSDIRIICGMNLSLVLSLAMHTEPWTGGILRDAIHQAKEQIIDCTEMIKGAAAENGGDL</sequence>
<proteinExistence type="predicted"/>
<dbReference type="InterPro" id="IPR036662">
    <property type="entry name" value="PTS_EIIA_man-typ_sf"/>
</dbReference>
<gene>
    <name evidence="3" type="ORF">ABFV83_19625</name>
</gene>
<evidence type="ECO:0000313" key="3">
    <source>
        <dbReference type="EMBL" id="XBS53986.1"/>
    </source>
</evidence>
<dbReference type="InterPro" id="IPR051471">
    <property type="entry name" value="Bacterial_PTS_sugar_comp"/>
</dbReference>
<dbReference type="GO" id="GO:0016020">
    <property type="term" value="C:membrane"/>
    <property type="evidence" value="ECO:0007669"/>
    <property type="project" value="InterPro"/>
</dbReference>
<protein>
    <recommendedName>
        <fullName evidence="2">PTS EIIA type-4 domain-containing protein</fullName>
    </recommendedName>
</protein>
<accession>A0AAU7PQW9</accession>
<dbReference type="GO" id="GO:0016740">
    <property type="term" value="F:transferase activity"/>
    <property type="evidence" value="ECO:0007669"/>
    <property type="project" value="UniProtKB-KW"/>
</dbReference>
<organism evidence="3">
    <name type="scientific">Lacrimispora sp. BS-2</name>
    <dbReference type="NCBI Taxonomy" id="3151850"/>
    <lineage>
        <taxon>Bacteria</taxon>
        <taxon>Bacillati</taxon>
        <taxon>Bacillota</taxon>
        <taxon>Clostridia</taxon>
        <taxon>Lachnospirales</taxon>
        <taxon>Lachnospiraceae</taxon>
        <taxon>Lacrimispora</taxon>
    </lineage>
</organism>